<evidence type="ECO:0000256" key="3">
    <source>
        <dbReference type="ARBA" id="ARBA00013064"/>
    </source>
</evidence>
<comment type="function">
    <text evidence="8">Putative tyrosine-protein phosphatase required for protection against superoxide stress.</text>
</comment>
<dbReference type="Pfam" id="PF03162">
    <property type="entry name" value="Y_phosphatase2"/>
    <property type="match status" value="1"/>
</dbReference>
<evidence type="ECO:0000256" key="10">
    <source>
        <dbReference type="ARBA" id="ARBA00051722"/>
    </source>
</evidence>
<dbReference type="GO" id="GO:0004725">
    <property type="term" value="F:protein tyrosine phosphatase activity"/>
    <property type="evidence" value="ECO:0007669"/>
    <property type="project" value="UniProtKB-EC"/>
</dbReference>
<comment type="subcellular location">
    <subcellularLocation>
        <location evidence="1">Cytoplasm</location>
    </subcellularLocation>
</comment>
<dbReference type="FunFam" id="3.90.190.10:FF:000035">
    <property type="entry name" value="Tyrosine phosphatase, putative"/>
    <property type="match status" value="1"/>
</dbReference>
<dbReference type="Gene3D" id="3.90.190.10">
    <property type="entry name" value="Protein tyrosine phosphatase superfamily"/>
    <property type="match status" value="1"/>
</dbReference>
<accession>G3BBE5</accession>
<keyword evidence="6" id="KW-0904">Protein phosphatase</keyword>
<name>G3BBE5_CANTC</name>
<evidence type="ECO:0000256" key="6">
    <source>
        <dbReference type="ARBA" id="ARBA00022912"/>
    </source>
</evidence>
<keyword evidence="13" id="KW-1185">Reference proteome</keyword>
<dbReference type="PROSITE" id="PS50054">
    <property type="entry name" value="TYR_PHOSPHATASE_DUAL"/>
    <property type="match status" value="1"/>
</dbReference>
<dbReference type="CDD" id="cd14531">
    <property type="entry name" value="PFA-DSP_Oca1"/>
    <property type="match status" value="1"/>
</dbReference>
<evidence type="ECO:0000313" key="12">
    <source>
        <dbReference type="EMBL" id="EGV62169.1"/>
    </source>
</evidence>
<evidence type="ECO:0000259" key="11">
    <source>
        <dbReference type="PROSITE" id="PS50054"/>
    </source>
</evidence>
<dbReference type="OrthoDB" id="6375174at2759"/>
<organism evidence="13">
    <name type="scientific">Candida tenuis (strain ATCC 10573 / BCRC 21748 / CBS 615 / JCM 9827 / NBRC 10315 / NRRL Y-1498 / VKM Y-70)</name>
    <name type="common">Yeast</name>
    <name type="synonym">Yamadazyma tenuis</name>
    <dbReference type="NCBI Taxonomy" id="590646"/>
    <lineage>
        <taxon>Eukaryota</taxon>
        <taxon>Fungi</taxon>
        <taxon>Dikarya</taxon>
        <taxon>Ascomycota</taxon>
        <taxon>Saccharomycotina</taxon>
        <taxon>Pichiomycetes</taxon>
        <taxon>Debaryomycetaceae</taxon>
        <taxon>Yamadazyma</taxon>
    </lineage>
</organism>
<evidence type="ECO:0000256" key="4">
    <source>
        <dbReference type="ARBA" id="ARBA00022490"/>
    </source>
</evidence>
<evidence type="ECO:0000313" key="13">
    <source>
        <dbReference type="Proteomes" id="UP000000707"/>
    </source>
</evidence>
<dbReference type="eggNOG" id="KOG1572">
    <property type="taxonomic scope" value="Eukaryota"/>
</dbReference>
<comment type="catalytic activity">
    <reaction evidence="10">
        <text>O-phospho-L-tyrosyl-[protein] + H2O = L-tyrosyl-[protein] + phosphate</text>
        <dbReference type="Rhea" id="RHEA:10684"/>
        <dbReference type="Rhea" id="RHEA-COMP:10136"/>
        <dbReference type="Rhea" id="RHEA-COMP:20101"/>
        <dbReference type="ChEBI" id="CHEBI:15377"/>
        <dbReference type="ChEBI" id="CHEBI:43474"/>
        <dbReference type="ChEBI" id="CHEBI:46858"/>
        <dbReference type="ChEBI" id="CHEBI:61978"/>
        <dbReference type="EC" id="3.1.3.48"/>
    </reaction>
</comment>
<sequence length="196" mass="22609">MTEIANGPQVTKITRPPKLRIIPPLNFCPVEHQLYRSGQPNIINQSFLEDLNLKTIVWLATEEPQEEFLDFCSQHNVNLEFVGMINDYNYNYNSNINPWDTLNDVTITRSLEIIANKENYPLLVCCGMGRHRTGTVIGCLRRLQNWNLASVSEEYRRFTGAKGGRIQVELLIESFDISVIEVKEETAPEFLVEYRT</sequence>
<dbReference type="InterPro" id="IPR004861">
    <property type="entry name" value="Siw14-like"/>
</dbReference>
<reference evidence="12 13" key="1">
    <citation type="journal article" date="2011" name="Proc. Natl. Acad. Sci. U.S.A.">
        <title>Comparative genomics of xylose-fermenting fungi for enhanced biofuel production.</title>
        <authorList>
            <person name="Wohlbach D.J."/>
            <person name="Kuo A."/>
            <person name="Sato T.K."/>
            <person name="Potts K.M."/>
            <person name="Salamov A.A."/>
            <person name="LaButti K.M."/>
            <person name="Sun H."/>
            <person name="Clum A."/>
            <person name="Pangilinan J.L."/>
            <person name="Lindquist E.A."/>
            <person name="Lucas S."/>
            <person name="Lapidus A."/>
            <person name="Jin M."/>
            <person name="Gunawan C."/>
            <person name="Balan V."/>
            <person name="Dale B.E."/>
            <person name="Jeffries T.W."/>
            <person name="Zinkel R."/>
            <person name="Barry K.W."/>
            <person name="Grigoriev I.V."/>
            <person name="Gasch A.P."/>
        </authorList>
    </citation>
    <scope>NUCLEOTIDE SEQUENCE [LARGE SCALE GENOMIC DNA]</scope>
    <source>
        <strain evidence="13">ATCC 10573 / BCRC 21748 / CBS 615 / JCM 9827 / NBRC 10315 / NRRL Y-1498 / VKM Y-70</strain>
    </source>
</reference>
<dbReference type="InterPro" id="IPR029021">
    <property type="entry name" value="Prot-tyrosine_phosphatase-like"/>
</dbReference>
<evidence type="ECO:0000256" key="8">
    <source>
        <dbReference type="ARBA" id="ARBA00037204"/>
    </source>
</evidence>
<proteinExistence type="inferred from homology"/>
<dbReference type="InterPro" id="IPR020428">
    <property type="entry name" value="PFA-DSPs"/>
</dbReference>
<gene>
    <name evidence="12" type="ORF">CANTEDRAFT_115638</name>
</gene>
<dbReference type="PANTHER" id="PTHR31126:SF8">
    <property type="entry name" value="TYROSINE-PROTEIN PHOSPHATASE OCA1-RELATED"/>
    <property type="match status" value="1"/>
</dbReference>
<evidence type="ECO:0000256" key="2">
    <source>
        <dbReference type="ARBA" id="ARBA00009580"/>
    </source>
</evidence>
<evidence type="ECO:0000256" key="5">
    <source>
        <dbReference type="ARBA" id="ARBA00022801"/>
    </source>
</evidence>
<dbReference type="PRINTS" id="PR01911">
    <property type="entry name" value="PFDSPHPHTASE"/>
</dbReference>
<dbReference type="GO" id="GO:0005737">
    <property type="term" value="C:cytoplasm"/>
    <property type="evidence" value="ECO:0007669"/>
    <property type="project" value="UniProtKB-SubCell"/>
</dbReference>
<dbReference type="EMBL" id="GL996527">
    <property type="protein sequence ID" value="EGV62169.1"/>
    <property type="molecule type" value="Genomic_DNA"/>
</dbReference>
<keyword evidence="4" id="KW-0963">Cytoplasm</keyword>
<keyword evidence="5" id="KW-0378">Hydrolase</keyword>
<dbReference type="STRING" id="590646.G3BBE5"/>
<dbReference type="Proteomes" id="UP000000707">
    <property type="component" value="Unassembled WGS sequence"/>
</dbReference>
<evidence type="ECO:0000256" key="1">
    <source>
        <dbReference type="ARBA" id="ARBA00004496"/>
    </source>
</evidence>
<keyword evidence="7" id="KW-0346">Stress response</keyword>
<dbReference type="AlphaFoldDB" id="G3BBE5"/>
<dbReference type="SUPFAM" id="SSF52799">
    <property type="entry name" value="(Phosphotyrosine protein) phosphatases II"/>
    <property type="match status" value="1"/>
</dbReference>
<dbReference type="PANTHER" id="PTHR31126">
    <property type="entry name" value="TYROSINE-PROTEIN PHOSPHATASE"/>
    <property type="match status" value="1"/>
</dbReference>
<protein>
    <recommendedName>
        <fullName evidence="9">Putative tyrosine-protein phosphatase OCA1</fullName>
        <ecNumber evidence="3">3.1.3.48</ecNumber>
    </recommendedName>
</protein>
<dbReference type="InterPro" id="IPR020422">
    <property type="entry name" value="TYR_PHOSPHATASE_DUAL_dom"/>
</dbReference>
<feature type="domain" description="Tyrosine-protein phosphatase" evidence="11">
    <location>
        <begin position="26"/>
        <end position="188"/>
    </location>
</feature>
<dbReference type="HOGENOM" id="CLU_047845_2_2_1"/>
<comment type="similarity">
    <text evidence="2">Belongs to the protein-tyrosine phosphatase family.</text>
</comment>
<evidence type="ECO:0000256" key="7">
    <source>
        <dbReference type="ARBA" id="ARBA00023016"/>
    </source>
</evidence>
<evidence type="ECO:0000256" key="9">
    <source>
        <dbReference type="ARBA" id="ARBA00039934"/>
    </source>
</evidence>
<dbReference type="EC" id="3.1.3.48" evidence="3"/>